<comment type="catalytic activity">
    <reaction evidence="3 5">
        <text>a quinone + NADH + 5 H(+)(in) = a quinol + NAD(+) + 4 H(+)(out)</text>
        <dbReference type="Rhea" id="RHEA:57888"/>
        <dbReference type="ChEBI" id="CHEBI:15378"/>
        <dbReference type="ChEBI" id="CHEBI:24646"/>
        <dbReference type="ChEBI" id="CHEBI:57540"/>
        <dbReference type="ChEBI" id="CHEBI:57945"/>
        <dbReference type="ChEBI" id="CHEBI:132124"/>
    </reaction>
</comment>
<dbReference type="InterPro" id="IPR010218">
    <property type="entry name" value="NADH_DH_suC"/>
</dbReference>
<dbReference type="SUPFAM" id="SSF143243">
    <property type="entry name" value="Nqo5-like"/>
    <property type="match status" value="1"/>
</dbReference>
<comment type="similarity">
    <text evidence="1 3 4">Belongs to the complex I 30 kDa subunit family.</text>
</comment>
<keyword evidence="3" id="KW-1003">Cell membrane</keyword>
<keyword evidence="9" id="KW-1185">Reference proteome</keyword>
<keyword evidence="3" id="KW-0830">Ubiquinone</keyword>
<feature type="compositionally biased region" description="Basic and acidic residues" evidence="6">
    <location>
        <begin position="185"/>
        <end position="206"/>
    </location>
</feature>
<dbReference type="Proteomes" id="UP000617628">
    <property type="component" value="Unassembled WGS sequence"/>
</dbReference>
<sequence length="206" mass="22872">MIAQDLLAALQGVNSEVAERESADWPSFNCPIDSLVDVLRALRDNHGYDMLVDATGIDNGVEASPRFTAVYHLQSTANHVYVRVAADCADSENPVAPSVVDLWAGADWHERECYDLMGIKYENHPDLRRILMWDEYPYHPLRKDFPLAGHEGQLWDGEIAEVTGTGTIPAPMAGGPFVSSCSNFEADKEPRAKDESWNEKNEKPNG</sequence>
<evidence type="ECO:0000256" key="2">
    <source>
        <dbReference type="ARBA" id="ARBA00022448"/>
    </source>
</evidence>
<evidence type="ECO:0000259" key="7">
    <source>
        <dbReference type="Pfam" id="PF00329"/>
    </source>
</evidence>
<dbReference type="GO" id="GO:0008137">
    <property type="term" value="F:NADH dehydrogenase (ubiquinone) activity"/>
    <property type="evidence" value="ECO:0007669"/>
    <property type="project" value="InterPro"/>
</dbReference>
<comment type="function">
    <text evidence="3">NDH-1 shuttles electrons from NADH, via FMN and iron-sulfur (Fe-S) centers, to quinones in the respiratory chain. The immediate electron acceptor for the enzyme in this species is believed to be ubiquinone. Couples the redox reaction to proton translocation (for every two electrons transferred, four hydrogen ions are translocated across the cytoplasmic membrane), and thus conserves the redox energy in a proton gradient.</text>
</comment>
<keyword evidence="3 4" id="KW-1278">Translocase</keyword>
<comment type="subcellular location">
    <subcellularLocation>
        <location evidence="3">Cell membrane</location>
        <topology evidence="3">Peripheral membrane protein</topology>
        <orientation evidence="3">Cytoplasmic side</orientation>
    </subcellularLocation>
</comment>
<dbReference type="Gene3D" id="3.30.460.80">
    <property type="entry name" value="NADH:ubiquinone oxidoreductase, 30kDa subunit"/>
    <property type="match status" value="1"/>
</dbReference>
<organism evidence="8 9">
    <name type="scientific">Pelagicoccus mobilis</name>
    <dbReference type="NCBI Taxonomy" id="415221"/>
    <lineage>
        <taxon>Bacteria</taxon>
        <taxon>Pseudomonadati</taxon>
        <taxon>Verrucomicrobiota</taxon>
        <taxon>Opitutia</taxon>
        <taxon>Puniceicoccales</taxon>
        <taxon>Pelagicoccaceae</taxon>
        <taxon>Pelagicoccus</taxon>
    </lineage>
</organism>
<dbReference type="PROSITE" id="PS00542">
    <property type="entry name" value="COMPLEX1_30K"/>
    <property type="match status" value="1"/>
</dbReference>
<dbReference type="AlphaFoldDB" id="A0A934S6F0"/>
<dbReference type="EMBL" id="JAENIL010000077">
    <property type="protein sequence ID" value="MBK1880239.1"/>
    <property type="molecule type" value="Genomic_DNA"/>
</dbReference>
<keyword evidence="3" id="KW-0472">Membrane</keyword>
<dbReference type="EC" id="7.1.1.-" evidence="3"/>
<dbReference type="Pfam" id="PF00329">
    <property type="entry name" value="Complex1_30kDa"/>
    <property type="match status" value="1"/>
</dbReference>
<keyword evidence="3 5" id="KW-0874">Quinone</keyword>
<dbReference type="GO" id="GO:0005886">
    <property type="term" value="C:plasma membrane"/>
    <property type="evidence" value="ECO:0007669"/>
    <property type="project" value="UniProtKB-SubCell"/>
</dbReference>
<accession>A0A934S6F0</accession>
<keyword evidence="2 3" id="KW-0813">Transport</keyword>
<dbReference type="InterPro" id="IPR037232">
    <property type="entry name" value="NADH_quin_OxRdtase_su_C/D-like"/>
</dbReference>
<reference evidence="8" key="1">
    <citation type="submission" date="2021-01" db="EMBL/GenBank/DDBJ databases">
        <title>Modified the classification status of verrucomicrobia.</title>
        <authorList>
            <person name="Feng X."/>
        </authorList>
    </citation>
    <scope>NUCLEOTIDE SEQUENCE</scope>
    <source>
        <strain evidence="8">KCTC 13126</strain>
    </source>
</reference>
<comment type="subunit">
    <text evidence="3">NDH-1 is composed of 14 different subunits. Subunits NuoB, C, D, E, F, and G constitute the peripheral sector of the complex.</text>
</comment>
<evidence type="ECO:0000256" key="3">
    <source>
        <dbReference type="HAMAP-Rule" id="MF_01357"/>
    </source>
</evidence>
<dbReference type="GO" id="GO:0050136">
    <property type="term" value="F:NADH dehydrogenase (quinone) (non-electrogenic) activity"/>
    <property type="evidence" value="ECO:0007669"/>
    <property type="project" value="UniProtKB-UniRule"/>
</dbReference>
<evidence type="ECO:0000256" key="6">
    <source>
        <dbReference type="SAM" id="MobiDB-lite"/>
    </source>
</evidence>
<dbReference type="GO" id="GO:0048038">
    <property type="term" value="F:quinone binding"/>
    <property type="evidence" value="ECO:0007669"/>
    <property type="project" value="UniProtKB-KW"/>
</dbReference>
<evidence type="ECO:0000313" key="8">
    <source>
        <dbReference type="EMBL" id="MBK1880239.1"/>
    </source>
</evidence>
<evidence type="ECO:0000256" key="4">
    <source>
        <dbReference type="RuleBase" id="RU003456"/>
    </source>
</evidence>
<evidence type="ECO:0000313" key="9">
    <source>
        <dbReference type="Proteomes" id="UP000617628"/>
    </source>
</evidence>
<proteinExistence type="inferred from homology"/>
<evidence type="ECO:0000256" key="1">
    <source>
        <dbReference type="ARBA" id="ARBA00007569"/>
    </source>
</evidence>
<comment type="caution">
    <text evidence="8">The sequence shown here is derived from an EMBL/GenBank/DDBJ whole genome shotgun (WGS) entry which is preliminary data.</text>
</comment>
<name>A0A934S6F0_9BACT</name>
<dbReference type="PANTHER" id="PTHR10884">
    <property type="entry name" value="NADH DEHYDROGENASE UBIQUINONE IRON-SULFUR PROTEIN 3"/>
    <property type="match status" value="1"/>
</dbReference>
<gene>
    <name evidence="3" type="primary">nuoC</name>
    <name evidence="8" type="ORF">JIN87_25365</name>
</gene>
<dbReference type="PANTHER" id="PTHR10884:SF14">
    <property type="entry name" value="NADH DEHYDROGENASE [UBIQUINONE] IRON-SULFUR PROTEIN 3, MITOCHONDRIAL"/>
    <property type="match status" value="1"/>
</dbReference>
<dbReference type="InterPro" id="IPR001268">
    <property type="entry name" value="NADH_UbQ_OxRdtase_30kDa_su"/>
</dbReference>
<feature type="domain" description="NADH:ubiquinone oxidoreductase 30kDa subunit" evidence="7">
    <location>
        <begin position="31"/>
        <end position="150"/>
    </location>
</feature>
<keyword evidence="3 4" id="KW-0520">NAD</keyword>
<dbReference type="RefSeq" id="WP_200358989.1">
    <property type="nucleotide sequence ID" value="NZ_JAENIL010000077.1"/>
</dbReference>
<protein>
    <recommendedName>
        <fullName evidence="3">NADH-quinone oxidoreductase subunit C</fullName>
        <ecNumber evidence="3">7.1.1.-</ecNumber>
    </recommendedName>
    <alternativeName>
        <fullName evidence="3">NADH dehydrogenase I subunit C</fullName>
    </alternativeName>
    <alternativeName>
        <fullName evidence="3">NDH-1 subunit C</fullName>
    </alternativeName>
</protein>
<dbReference type="InterPro" id="IPR020396">
    <property type="entry name" value="NADH_UbQ_OxRdtase_CS"/>
</dbReference>
<feature type="region of interest" description="Disordered" evidence="6">
    <location>
        <begin position="179"/>
        <end position="206"/>
    </location>
</feature>
<evidence type="ECO:0000256" key="5">
    <source>
        <dbReference type="RuleBase" id="RU003582"/>
    </source>
</evidence>
<dbReference type="HAMAP" id="MF_01357">
    <property type="entry name" value="NDH1_NuoC"/>
    <property type="match status" value="1"/>
</dbReference>